<evidence type="ECO:0000313" key="1">
    <source>
        <dbReference type="EMBL" id="TNV80674.1"/>
    </source>
</evidence>
<organism evidence="1 2">
    <name type="scientific">Halteria grandinella</name>
    <dbReference type="NCBI Taxonomy" id="5974"/>
    <lineage>
        <taxon>Eukaryota</taxon>
        <taxon>Sar</taxon>
        <taxon>Alveolata</taxon>
        <taxon>Ciliophora</taxon>
        <taxon>Intramacronucleata</taxon>
        <taxon>Spirotrichea</taxon>
        <taxon>Stichotrichia</taxon>
        <taxon>Sporadotrichida</taxon>
        <taxon>Halteriidae</taxon>
        <taxon>Halteria</taxon>
    </lineage>
</organism>
<keyword evidence="2" id="KW-1185">Reference proteome</keyword>
<comment type="caution">
    <text evidence="1">The sequence shown here is derived from an EMBL/GenBank/DDBJ whole genome shotgun (WGS) entry which is preliminary data.</text>
</comment>
<proteinExistence type="predicted"/>
<reference evidence="1" key="1">
    <citation type="submission" date="2019-06" db="EMBL/GenBank/DDBJ databases">
        <authorList>
            <person name="Zheng W."/>
        </authorList>
    </citation>
    <scope>NUCLEOTIDE SEQUENCE</scope>
    <source>
        <strain evidence="1">QDHG01</strain>
    </source>
</reference>
<dbReference type="EMBL" id="RRYP01007200">
    <property type="protein sequence ID" value="TNV80674.1"/>
    <property type="molecule type" value="Genomic_DNA"/>
</dbReference>
<gene>
    <name evidence="1" type="ORF">FGO68_gene9462</name>
</gene>
<dbReference type="AlphaFoldDB" id="A0A8J8T3C3"/>
<protein>
    <submittedName>
        <fullName evidence="1">Uncharacterized protein</fullName>
    </submittedName>
</protein>
<accession>A0A8J8T3C3</accession>
<name>A0A8J8T3C3_HALGN</name>
<sequence length="183" mass="21272">MRNDQNLGSLQKPKRHNSKCNILVQKIRLSLETYRRTCCIPIVNLMTSLKSMGATLNSCQFGMRAGRTFQTYNIEMQQLGQVLQQICRTHLSQTKQQDKENMKGILSYSDISNMPRDLNQRMKDSISIFPIPQFLEISVCISLLRQMLYFIGQFSPSKTKNSSRMTLSIIMRMLRNDIIQEIR</sequence>
<dbReference type="Proteomes" id="UP000785679">
    <property type="component" value="Unassembled WGS sequence"/>
</dbReference>
<evidence type="ECO:0000313" key="2">
    <source>
        <dbReference type="Proteomes" id="UP000785679"/>
    </source>
</evidence>